<feature type="transmembrane region" description="Helical" evidence="1">
    <location>
        <begin position="23"/>
        <end position="45"/>
    </location>
</feature>
<evidence type="ECO:0000256" key="1">
    <source>
        <dbReference type="SAM" id="Phobius"/>
    </source>
</evidence>
<dbReference type="AlphaFoldDB" id="A0A1I5XQQ0"/>
<feature type="transmembrane region" description="Helical" evidence="1">
    <location>
        <begin position="57"/>
        <end position="76"/>
    </location>
</feature>
<accession>A0A1I5XQQ0</accession>
<reference evidence="3" key="1">
    <citation type="submission" date="2016-10" db="EMBL/GenBank/DDBJ databases">
        <authorList>
            <person name="Varghese N."/>
            <person name="Submissions S."/>
        </authorList>
    </citation>
    <scope>NUCLEOTIDE SEQUENCE [LARGE SCALE GENOMIC DNA]</scope>
    <source>
        <strain evidence="3">JCM 15604</strain>
    </source>
</reference>
<proteinExistence type="predicted"/>
<keyword evidence="1" id="KW-0472">Membrane</keyword>
<dbReference type="RefSeq" id="WP_139228027.1">
    <property type="nucleotide sequence ID" value="NZ_FOXK01000011.1"/>
</dbReference>
<name>A0A1I5XQQ0_9GAMM</name>
<keyword evidence="1" id="KW-1133">Transmembrane helix</keyword>
<sequence>MNIEETLSEVKEINYTTWESETIVIISTAFAVASSILTGVIFRIWPPTLNPLFSPENLALALYTLASAGLIIYIGLQSRRRALLNKLPSIDIIKLCNLVKLCSMHGQQGYSGNWHTTSTAFNQRAMESLFSQGISQIIPAHDYFSYMLSERLIVIESITDKGSDKNLNILSIAISKKALKRIEIYEKSKNW</sequence>
<organism evidence="2 3">
    <name type="scientific">Ectopseudomonas toyotomiensis</name>
    <dbReference type="NCBI Taxonomy" id="554344"/>
    <lineage>
        <taxon>Bacteria</taxon>
        <taxon>Pseudomonadati</taxon>
        <taxon>Pseudomonadota</taxon>
        <taxon>Gammaproteobacteria</taxon>
        <taxon>Pseudomonadales</taxon>
        <taxon>Pseudomonadaceae</taxon>
        <taxon>Ectopseudomonas</taxon>
    </lineage>
</organism>
<evidence type="ECO:0000313" key="2">
    <source>
        <dbReference type="EMBL" id="SFQ34292.1"/>
    </source>
</evidence>
<evidence type="ECO:0000313" key="3">
    <source>
        <dbReference type="Proteomes" id="UP000182025"/>
    </source>
</evidence>
<gene>
    <name evidence="2" type="ORF">SAMN05216177_111139</name>
</gene>
<keyword evidence="1" id="KW-0812">Transmembrane</keyword>
<keyword evidence="3" id="KW-1185">Reference proteome</keyword>
<dbReference type="EMBL" id="FOXK01000011">
    <property type="protein sequence ID" value="SFQ34292.1"/>
    <property type="molecule type" value="Genomic_DNA"/>
</dbReference>
<dbReference type="Proteomes" id="UP000182025">
    <property type="component" value="Unassembled WGS sequence"/>
</dbReference>
<protein>
    <submittedName>
        <fullName evidence="2">Uncharacterized protein</fullName>
    </submittedName>
</protein>